<sequence length="62" mass="6435">MFGKRLRDEHRTATTPPATRSSTGAPSFSDQRGKRPAASSHGSSSKKPRPSSSAPPPSSSVA</sequence>
<dbReference type="AlphaFoldDB" id="A0AAW2TYC0"/>
<accession>A0AAW2TYC0</accession>
<protein>
    <submittedName>
        <fullName evidence="2">Uncharacterized protein</fullName>
    </submittedName>
</protein>
<dbReference type="EMBL" id="JACGWJ010000007">
    <property type="protein sequence ID" value="KAL0409305.1"/>
    <property type="molecule type" value="Genomic_DNA"/>
</dbReference>
<reference evidence="2" key="1">
    <citation type="submission" date="2020-06" db="EMBL/GenBank/DDBJ databases">
        <authorList>
            <person name="Li T."/>
            <person name="Hu X."/>
            <person name="Zhang T."/>
            <person name="Song X."/>
            <person name="Zhang H."/>
            <person name="Dai N."/>
            <person name="Sheng W."/>
            <person name="Hou X."/>
            <person name="Wei L."/>
        </authorList>
    </citation>
    <scope>NUCLEOTIDE SEQUENCE</scope>
    <source>
        <strain evidence="2">G02</strain>
        <tissue evidence="2">Leaf</tissue>
    </source>
</reference>
<feature type="compositionally biased region" description="Basic and acidic residues" evidence="1">
    <location>
        <begin position="1"/>
        <end position="12"/>
    </location>
</feature>
<evidence type="ECO:0000313" key="2">
    <source>
        <dbReference type="EMBL" id="KAL0409305.1"/>
    </source>
</evidence>
<feature type="compositionally biased region" description="Pro residues" evidence="1">
    <location>
        <begin position="53"/>
        <end position="62"/>
    </location>
</feature>
<organism evidence="2">
    <name type="scientific">Sesamum radiatum</name>
    <name type="common">Black benniseed</name>
    <dbReference type="NCBI Taxonomy" id="300843"/>
    <lineage>
        <taxon>Eukaryota</taxon>
        <taxon>Viridiplantae</taxon>
        <taxon>Streptophyta</taxon>
        <taxon>Embryophyta</taxon>
        <taxon>Tracheophyta</taxon>
        <taxon>Spermatophyta</taxon>
        <taxon>Magnoliopsida</taxon>
        <taxon>eudicotyledons</taxon>
        <taxon>Gunneridae</taxon>
        <taxon>Pentapetalae</taxon>
        <taxon>asterids</taxon>
        <taxon>lamiids</taxon>
        <taxon>Lamiales</taxon>
        <taxon>Pedaliaceae</taxon>
        <taxon>Sesamum</taxon>
    </lineage>
</organism>
<name>A0AAW2TYC0_SESRA</name>
<proteinExistence type="predicted"/>
<evidence type="ECO:0000256" key="1">
    <source>
        <dbReference type="SAM" id="MobiDB-lite"/>
    </source>
</evidence>
<feature type="region of interest" description="Disordered" evidence="1">
    <location>
        <begin position="1"/>
        <end position="62"/>
    </location>
</feature>
<comment type="caution">
    <text evidence="2">The sequence shown here is derived from an EMBL/GenBank/DDBJ whole genome shotgun (WGS) entry which is preliminary data.</text>
</comment>
<feature type="compositionally biased region" description="Low complexity" evidence="1">
    <location>
        <begin position="13"/>
        <end position="27"/>
    </location>
</feature>
<gene>
    <name evidence="2" type="ORF">Sradi_1864900</name>
</gene>
<reference evidence="2" key="2">
    <citation type="journal article" date="2024" name="Plant">
        <title>Genomic evolution and insights into agronomic trait innovations of Sesamum species.</title>
        <authorList>
            <person name="Miao H."/>
            <person name="Wang L."/>
            <person name="Qu L."/>
            <person name="Liu H."/>
            <person name="Sun Y."/>
            <person name="Le M."/>
            <person name="Wang Q."/>
            <person name="Wei S."/>
            <person name="Zheng Y."/>
            <person name="Lin W."/>
            <person name="Duan Y."/>
            <person name="Cao H."/>
            <person name="Xiong S."/>
            <person name="Wang X."/>
            <person name="Wei L."/>
            <person name="Li C."/>
            <person name="Ma Q."/>
            <person name="Ju M."/>
            <person name="Zhao R."/>
            <person name="Li G."/>
            <person name="Mu C."/>
            <person name="Tian Q."/>
            <person name="Mei H."/>
            <person name="Zhang T."/>
            <person name="Gao T."/>
            <person name="Zhang H."/>
        </authorList>
    </citation>
    <scope>NUCLEOTIDE SEQUENCE</scope>
    <source>
        <strain evidence="2">G02</strain>
    </source>
</reference>